<evidence type="ECO:0000256" key="2">
    <source>
        <dbReference type="ARBA" id="ARBA00012438"/>
    </source>
</evidence>
<keyword evidence="3" id="KW-0808">Transferase</keyword>
<evidence type="ECO:0000313" key="6">
    <source>
        <dbReference type="EMBL" id="JAT44008.1"/>
    </source>
</evidence>
<dbReference type="AlphaFoldDB" id="A0A1D1XNP7"/>
<gene>
    <name evidence="6" type="primary">ETR1_7</name>
    <name evidence="6" type="ORF">g.40975</name>
</gene>
<dbReference type="PRINTS" id="PR00344">
    <property type="entry name" value="BCTRLSENSOR"/>
</dbReference>
<dbReference type="InterPro" id="IPR003594">
    <property type="entry name" value="HATPase_dom"/>
</dbReference>
<evidence type="ECO:0000256" key="4">
    <source>
        <dbReference type="ARBA" id="ARBA00022777"/>
    </source>
</evidence>
<feature type="domain" description="Histidine kinase" evidence="5">
    <location>
        <begin position="1"/>
        <end position="97"/>
    </location>
</feature>
<evidence type="ECO:0000259" key="5">
    <source>
        <dbReference type="PROSITE" id="PS50109"/>
    </source>
</evidence>
<dbReference type="InterPro" id="IPR005467">
    <property type="entry name" value="His_kinase_dom"/>
</dbReference>
<dbReference type="SMART" id="SM00387">
    <property type="entry name" value="HATPase_c"/>
    <property type="match status" value="1"/>
</dbReference>
<reference evidence="6" key="1">
    <citation type="submission" date="2015-07" db="EMBL/GenBank/DDBJ databases">
        <title>Transcriptome Assembly of Anthurium amnicola.</title>
        <authorList>
            <person name="Suzuki J."/>
        </authorList>
    </citation>
    <scope>NUCLEOTIDE SEQUENCE</scope>
</reference>
<dbReference type="PROSITE" id="PS50109">
    <property type="entry name" value="HIS_KIN"/>
    <property type="match status" value="1"/>
</dbReference>
<keyword evidence="4" id="KW-0418">Kinase</keyword>
<keyword evidence="6" id="KW-0675">Receptor</keyword>
<accession>A0A1D1XNP7</accession>
<proteinExistence type="predicted"/>
<protein>
    <recommendedName>
        <fullName evidence="2">histidine kinase</fullName>
        <ecNumber evidence="2">2.7.13.3</ecNumber>
    </recommendedName>
</protein>
<dbReference type="EC" id="2.7.13.3" evidence="2"/>
<dbReference type="GO" id="GO:0004673">
    <property type="term" value="F:protein histidine kinase activity"/>
    <property type="evidence" value="ECO:0007669"/>
    <property type="project" value="UniProtKB-EC"/>
</dbReference>
<dbReference type="SUPFAM" id="SSF55874">
    <property type="entry name" value="ATPase domain of HSP90 chaperone/DNA topoisomerase II/histidine kinase"/>
    <property type="match status" value="1"/>
</dbReference>
<dbReference type="FunFam" id="3.30.565.10:FF:000030">
    <property type="entry name" value="Ethylene receptor 1"/>
    <property type="match status" value="1"/>
</dbReference>
<dbReference type="Gene3D" id="3.30.565.10">
    <property type="entry name" value="Histidine kinase-like ATPase, C-terminal domain"/>
    <property type="match status" value="1"/>
</dbReference>
<sequence length="122" mass="13178">MQTLLNVAGNAVKFTKEGYVSVTASVAKSDLLKDACGPEFCPVSSDGHFYLRVQVKDTGCGISPQDIPHLFTKFAHSHVGAKRNYSGTGLGLAICKRHTHGVRLRRVAAYLPTIFSVEPCKS</sequence>
<evidence type="ECO:0000256" key="1">
    <source>
        <dbReference type="ARBA" id="ARBA00000085"/>
    </source>
</evidence>
<name>A0A1D1XNP7_9ARAE</name>
<dbReference type="InterPro" id="IPR004358">
    <property type="entry name" value="Sig_transdc_His_kin-like_C"/>
</dbReference>
<comment type="catalytic activity">
    <reaction evidence="1">
        <text>ATP + protein L-histidine = ADP + protein N-phospho-L-histidine.</text>
        <dbReference type="EC" id="2.7.13.3"/>
    </reaction>
</comment>
<organism evidence="6">
    <name type="scientific">Anthurium amnicola</name>
    <dbReference type="NCBI Taxonomy" id="1678845"/>
    <lineage>
        <taxon>Eukaryota</taxon>
        <taxon>Viridiplantae</taxon>
        <taxon>Streptophyta</taxon>
        <taxon>Embryophyta</taxon>
        <taxon>Tracheophyta</taxon>
        <taxon>Spermatophyta</taxon>
        <taxon>Magnoliopsida</taxon>
        <taxon>Liliopsida</taxon>
        <taxon>Araceae</taxon>
        <taxon>Pothoideae</taxon>
        <taxon>Potheae</taxon>
        <taxon>Anthurium</taxon>
    </lineage>
</organism>
<dbReference type="EMBL" id="GDJX01023928">
    <property type="protein sequence ID" value="JAT44008.1"/>
    <property type="molecule type" value="Transcribed_RNA"/>
</dbReference>
<dbReference type="Pfam" id="PF02518">
    <property type="entry name" value="HATPase_c"/>
    <property type="match status" value="1"/>
</dbReference>
<dbReference type="InterPro" id="IPR036890">
    <property type="entry name" value="HATPase_C_sf"/>
</dbReference>
<evidence type="ECO:0000256" key="3">
    <source>
        <dbReference type="ARBA" id="ARBA00022679"/>
    </source>
</evidence>
<dbReference type="PANTHER" id="PTHR43047">
    <property type="entry name" value="TWO-COMPONENT HISTIDINE PROTEIN KINASE"/>
    <property type="match status" value="1"/>
</dbReference>